<reference evidence="3 4" key="1">
    <citation type="submission" date="2020-09" db="EMBL/GenBank/DDBJ databases">
        <title>Roseomonas.</title>
        <authorList>
            <person name="Zhu W."/>
        </authorList>
    </citation>
    <scope>NUCLEOTIDE SEQUENCE [LARGE SCALE GENOMIC DNA]</scope>
    <source>
        <strain evidence="3 4">1311</strain>
    </source>
</reference>
<dbReference type="Pfam" id="PF05762">
    <property type="entry name" value="VWA_CoxE"/>
    <property type="match status" value="1"/>
</dbReference>
<dbReference type="InterPro" id="IPR011195">
    <property type="entry name" value="UCP010256"/>
</dbReference>
<dbReference type="InterPro" id="IPR008912">
    <property type="entry name" value="Uncharacterised_CoxE"/>
</dbReference>
<dbReference type="SMART" id="SM00327">
    <property type="entry name" value="VWA"/>
    <property type="match status" value="1"/>
</dbReference>
<dbReference type="Gene3D" id="3.40.50.410">
    <property type="entry name" value="von Willebrand factor, type A domain"/>
    <property type="match status" value="1"/>
</dbReference>
<dbReference type="SUPFAM" id="SSF53300">
    <property type="entry name" value="vWA-like"/>
    <property type="match status" value="1"/>
</dbReference>
<dbReference type="PIRSF" id="PIRSF010256">
    <property type="entry name" value="CoxE_vWa"/>
    <property type="match status" value="1"/>
</dbReference>
<comment type="caution">
    <text evidence="3">The sequence shown here is derived from an EMBL/GenBank/DDBJ whole genome shotgun (WGS) entry which is preliminary data.</text>
</comment>
<evidence type="ECO:0000259" key="2">
    <source>
        <dbReference type="SMART" id="SM00327"/>
    </source>
</evidence>
<evidence type="ECO:0000313" key="4">
    <source>
        <dbReference type="Proteomes" id="UP001518990"/>
    </source>
</evidence>
<dbReference type="InterPro" id="IPR036465">
    <property type="entry name" value="vWFA_dom_sf"/>
</dbReference>
<feature type="domain" description="VWFA" evidence="2">
    <location>
        <begin position="201"/>
        <end position="370"/>
    </location>
</feature>
<dbReference type="CDD" id="cd00198">
    <property type="entry name" value="vWFA"/>
    <property type="match status" value="1"/>
</dbReference>
<sequence>MNAFAGNLLGFGRLLRRAGLPIGPTEMLAGAEALSLVDLGDRRQAKAALRATLVHRREHFEVFDQAFALYWRAPPRPEDAEQQELEPLEKAPAAARRVSEAMGANSSSAPPRAEARPDAALTVSAGEQLRKMDFEAMGAAEIDEAKREIRRLTLPLDARPTRRFRPDTAGSRVDLRATLKESLRQGGEVLELRRSERVVRPPPLVAICDISGSMARYAQILLHFLHAAANDRDRVSTFLFGTRLTNITRQLRHRDAEAAFEMVSHIVPDWSGGTRIGEALERFNHDWSRRVLGQGAVVLLITDGLERGGPEELARLAAATDRLRHSCRRLIWLNPLLRYAGFQPKSQGVRTMLPLVHEHRPVHNIESLRSLVETLSAPQSRGRMPS</sequence>
<dbReference type="Proteomes" id="UP001518990">
    <property type="component" value="Unassembled WGS sequence"/>
</dbReference>
<name>A0ABS3KAG4_9PROT</name>
<keyword evidence="4" id="KW-1185">Reference proteome</keyword>
<dbReference type="PANTHER" id="PTHR39338">
    <property type="entry name" value="BLL5662 PROTEIN-RELATED"/>
    <property type="match status" value="1"/>
</dbReference>
<dbReference type="PANTHER" id="PTHR39338:SF6">
    <property type="entry name" value="BLL5662 PROTEIN"/>
    <property type="match status" value="1"/>
</dbReference>
<feature type="region of interest" description="Disordered" evidence="1">
    <location>
        <begin position="78"/>
        <end position="119"/>
    </location>
</feature>
<organism evidence="3 4">
    <name type="scientific">Roseomonas marmotae</name>
    <dbReference type="NCBI Taxonomy" id="2768161"/>
    <lineage>
        <taxon>Bacteria</taxon>
        <taxon>Pseudomonadati</taxon>
        <taxon>Pseudomonadota</taxon>
        <taxon>Alphaproteobacteria</taxon>
        <taxon>Acetobacterales</taxon>
        <taxon>Roseomonadaceae</taxon>
        <taxon>Roseomonas</taxon>
    </lineage>
</organism>
<gene>
    <name evidence="3" type="ORF">IAI60_07520</name>
</gene>
<evidence type="ECO:0000313" key="3">
    <source>
        <dbReference type="EMBL" id="MBO1074455.1"/>
    </source>
</evidence>
<protein>
    <submittedName>
        <fullName evidence="3">VWA domain-containing protein</fullName>
    </submittedName>
</protein>
<accession>A0ABS3KAG4</accession>
<dbReference type="InterPro" id="IPR002035">
    <property type="entry name" value="VWF_A"/>
</dbReference>
<evidence type="ECO:0000256" key="1">
    <source>
        <dbReference type="SAM" id="MobiDB-lite"/>
    </source>
</evidence>
<proteinExistence type="predicted"/>
<dbReference type="EMBL" id="JACTNF010000005">
    <property type="protein sequence ID" value="MBO1074455.1"/>
    <property type="molecule type" value="Genomic_DNA"/>
</dbReference>